<comment type="caution">
    <text evidence="1">The sequence shown here is derived from an EMBL/GenBank/DDBJ whole genome shotgun (WGS) entry which is preliminary data.</text>
</comment>
<evidence type="ECO:0000313" key="1">
    <source>
        <dbReference type="EMBL" id="KAK8562550.1"/>
    </source>
</evidence>
<dbReference type="Proteomes" id="UP001472677">
    <property type="component" value="Unassembled WGS sequence"/>
</dbReference>
<dbReference type="EMBL" id="JBBPBM010000012">
    <property type="protein sequence ID" value="KAK8562550.1"/>
    <property type="molecule type" value="Genomic_DNA"/>
</dbReference>
<proteinExistence type="predicted"/>
<gene>
    <name evidence="1" type="ORF">V6N12_010626</name>
</gene>
<keyword evidence="2" id="KW-1185">Reference proteome</keyword>
<sequence>MMEVVVRTVGGGEMVVLGLMKARVDGGEMVVLGLMKARVDGEGASEGRVKAVVLEWEDGVQLDKVWLSERLGVGEENDEGRGWRLGVVAVGDDFSSVEFGHVIQKLNTRNMELAFAEQIKLIP</sequence>
<accession>A0ABR2EL09</accession>
<organism evidence="1 2">
    <name type="scientific">Hibiscus sabdariffa</name>
    <name type="common">roselle</name>
    <dbReference type="NCBI Taxonomy" id="183260"/>
    <lineage>
        <taxon>Eukaryota</taxon>
        <taxon>Viridiplantae</taxon>
        <taxon>Streptophyta</taxon>
        <taxon>Embryophyta</taxon>
        <taxon>Tracheophyta</taxon>
        <taxon>Spermatophyta</taxon>
        <taxon>Magnoliopsida</taxon>
        <taxon>eudicotyledons</taxon>
        <taxon>Gunneridae</taxon>
        <taxon>Pentapetalae</taxon>
        <taxon>rosids</taxon>
        <taxon>malvids</taxon>
        <taxon>Malvales</taxon>
        <taxon>Malvaceae</taxon>
        <taxon>Malvoideae</taxon>
        <taxon>Hibiscus</taxon>
    </lineage>
</organism>
<evidence type="ECO:0000313" key="2">
    <source>
        <dbReference type="Proteomes" id="UP001472677"/>
    </source>
</evidence>
<reference evidence="1 2" key="1">
    <citation type="journal article" date="2024" name="G3 (Bethesda)">
        <title>Genome assembly of Hibiscus sabdariffa L. provides insights into metabolisms of medicinal natural products.</title>
        <authorList>
            <person name="Kim T."/>
        </authorList>
    </citation>
    <scope>NUCLEOTIDE SEQUENCE [LARGE SCALE GENOMIC DNA]</scope>
    <source>
        <strain evidence="1">TK-2024</strain>
        <tissue evidence="1">Old leaves</tissue>
    </source>
</reference>
<name>A0ABR2EL09_9ROSI</name>
<protein>
    <submittedName>
        <fullName evidence="1">Uncharacterized protein</fullName>
    </submittedName>
</protein>